<gene>
    <name evidence="1" type="ORF">E3U43_022205</name>
</gene>
<sequence length="98" mass="10950">MPGVAPDSRSLRLYPNRRVSSPPFSTEDRKAPPPTTSTCLYFPLLPADQKHERAHPSGIFHQQPRQQHPYPASVSSDQQILKVLLQNTVTIDLLLPVA</sequence>
<organism evidence="1 2">
    <name type="scientific">Larimichthys crocea</name>
    <name type="common">Large yellow croaker</name>
    <name type="synonym">Pseudosciaena crocea</name>
    <dbReference type="NCBI Taxonomy" id="215358"/>
    <lineage>
        <taxon>Eukaryota</taxon>
        <taxon>Metazoa</taxon>
        <taxon>Chordata</taxon>
        <taxon>Craniata</taxon>
        <taxon>Vertebrata</taxon>
        <taxon>Euteleostomi</taxon>
        <taxon>Actinopterygii</taxon>
        <taxon>Neopterygii</taxon>
        <taxon>Teleostei</taxon>
        <taxon>Neoteleostei</taxon>
        <taxon>Acanthomorphata</taxon>
        <taxon>Eupercaria</taxon>
        <taxon>Sciaenidae</taxon>
        <taxon>Larimichthys</taxon>
    </lineage>
</organism>
<accession>A0ACD3R2V0</accession>
<proteinExistence type="predicted"/>
<reference evidence="1" key="1">
    <citation type="submission" date="2018-11" db="EMBL/GenBank/DDBJ databases">
        <title>The sequence and de novo assembly of Larimichthys crocea genome using PacBio and Hi-C technologies.</title>
        <authorList>
            <person name="Xu P."/>
            <person name="Chen B."/>
            <person name="Zhou Z."/>
            <person name="Ke Q."/>
            <person name="Wu Y."/>
            <person name="Bai H."/>
            <person name="Pu F."/>
        </authorList>
    </citation>
    <scope>NUCLEOTIDE SEQUENCE</scope>
    <source>
        <tissue evidence="1">Muscle</tissue>
    </source>
</reference>
<dbReference type="Proteomes" id="UP000793456">
    <property type="component" value="Chromosome X"/>
</dbReference>
<evidence type="ECO:0000313" key="2">
    <source>
        <dbReference type="Proteomes" id="UP000793456"/>
    </source>
</evidence>
<protein>
    <submittedName>
        <fullName evidence="1">Uncharacterized protein</fullName>
    </submittedName>
</protein>
<name>A0ACD3R2V0_LARCR</name>
<keyword evidence="2" id="KW-1185">Reference proteome</keyword>
<evidence type="ECO:0000313" key="1">
    <source>
        <dbReference type="EMBL" id="TMS13725.1"/>
    </source>
</evidence>
<dbReference type="EMBL" id="CM011683">
    <property type="protein sequence ID" value="TMS13725.1"/>
    <property type="molecule type" value="Genomic_DNA"/>
</dbReference>
<comment type="caution">
    <text evidence="1">The sequence shown here is derived from an EMBL/GenBank/DDBJ whole genome shotgun (WGS) entry which is preliminary data.</text>
</comment>